<dbReference type="OrthoDB" id="21292at2759"/>
<dbReference type="InterPro" id="IPR006708">
    <property type="entry name" value="Pex19"/>
</dbReference>
<dbReference type="GO" id="GO:0045046">
    <property type="term" value="P:protein import into peroxisome membrane"/>
    <property type="evidence" value="ECO:0000318"/>
    <property type="project" value="GO_Central"/>
</dbReference>
<name>A0A0U9HMN7_KLENI</name>
<feature type="compositionally biased region" description="Basic and acidic residues" evidence="1">
    <location>
        <begin position="95"/>
        <end position="107"/>
    </location>
</feature>
<dbReference type="GO" id="GO:0005778">
    <property type="term" value="C:peroxisomal membrane"/>
    <property type="evidence" value="ECO:0000318"/>
    <property type="project" value="GO_Central"/>
</dbReference>
<reference evidence="2 3" key="1">
    <citation type="journal article" date="2014" name="Nat. Commun.">
        <title>Klebsormidium flaccidum genome reveals primary factors for plant terrestrial adaptation.</title>
        <authorList>
            <person name="Hori K."/>
            <person name="Maruyama F."/>
            <person name="Fujisawa T."/>
            <person name="Togashi T."/>
            <person name="Yamamoto N."/>
            <person name="Seo M."/>
            <person name="Sato S."/>
            <person name="Yamada T."/>
            <person name="Mori H."/>
            <person name="Tajima N."/>
            <person name="Moriyama T."/>
            <person name="Ikeuchi M."/>
            <person name="Watanabe M."/>
            <person name="Wada H."/>
            <person name="Kobayashi K."/>
            <person name="Saito M."/>
            <person name="Masuda T."/>
            <person name="Sasaki-Sekimoto Y."/>
            <person name="Mashiguchi K."/>
            <person name="Awai K."/>
            <person name="Shimojima M."/>
            <person name="Masuda S."/>
            <person name="Iwai M."/>
            <person name="Nobusawa T."/>
            <person name="Narise T."/>
            <person name="Kondo S."/>
            <person name="Saito H."/>
            <person name="Sato R."/>
            <person name="Murakawa M."/>
            <person name="Ihara Y."/>
            <person name="Oshima-Yamada Y."/>
            <person name="Ohtaka K."/>
            <person name="Satoh M."/>
            <person name="Sonobe K."/>
            <person name="Ishii M."/>
            <person name="Ohtani R."/>
            <person name="Kanamori-Sato M."/>
            <person name="Honoki R."/>
            <person name="Miyazaki D."/>
            <person name="Mochizuki H."/>
            <person name="Umetsu J."/>
            <person name="Higashi K."/>
            <person name="Shibata D."/>
            <person name="Kamiya Y."/>
            <person name="Sato N."/>
            <person name="Nakamura Y."/>
            <person name="Tabata S."/>
            <person name="Ida S."/>
            <person name="Kurokawa K."/>
            <person name="Ohta H."/>
        </authorList>
    </citation>
    <scope>NUCLEOTIDE SEQUENCE [LARGE SCALE GENOMIC DNA]</scope>
    <source>
        <strain evidence="2 3">NIES-2285</strain>
    </source>
</reference>
<feature type="compositionally biased region" description="Basic residues" evidence="1">
    <location>
        <begin position="72"/>
        <end position="81"/>
    </location>
</feature>
<dbReference type="Proteomes" id="UP000054558">
    <property type="component" value="Unassembled WGS sequence"/>
</dbReference>
<dbReference type="EMBL" id="DF237006">
    <property type="protein sequence ID" value="GAQ80592.1"/>
    <property type="molecule type" value="Genomic_DNA"/>
</dbReference>
<accession>A0A0U9HMN7</accession>
<evidence type="ECO:0000313" key="3">
    <source>
        <dbReference type="Proteomes" id="UP000054558"/>
    </source>
</evidence>
<sequence length="278" mass="29803">MADHDDDLHQLLDSALDGFTKVDSRAAASGRKDLPLRGDAAVASTSSAAYELNAKQKEKQAVQGLGSGVGLRQKKSGKGSGKKAAPAGASSSKSEGSESGRRARGSEAGKTVEALHEQTRQTVEGMDPGGAENLDELMAQLQQMAGGEDMQSLMDNMMKQLLSKDVLYEPMKEIGRRYPTWLQENDAKLSTEDKARYGKQYQYIQRLLHVYENDPDNFEQVTALMQEMQECGHPPDEIIQELAPGVVFGEDGMPSLPDLLGAGTGGSGPGGQPDCSIM</sequence>
<feature type="compositionally biased region" description="Low complexity" evidence="1">
    <location>
        <begin position="82"/>
        <end position="94"/>
    </location>
</feature>
<organism evidence="2 3">
    <name type="scientific">Klebsormidium nitens</name>
    <name type="common">Green alga</name>
    <name type="synonym">Ulothrix nitens</name>
    <dbReference type="NCBI Taxonomy" id="105231"/>
    <lineage>
        <taxon>Eukaryota</taxon>
        <taxon>Viridiplantae</taxon>
        <taxon>Streptophyta</taxon>
        <taxon>Klebsormidiophyceae</taxon>
        <taxon>Klebsormidiales</taxon>
        <taxon>Klebsormidiaceae</taxon>
        <taxon>Klebsormidium</taxon>
    </lineage>
</organism>
<evidence type="ECO:0000256" key="1">
    <source>
        <dbReference type="SAM" id="MobiDB-lite"/>
    </source>
</evidence>
<dbReference type="OMA" id="PMMEDWV"/>
<gene>
    <name evidence="2" type="ORF">KFL_000570390</name>
</gene>
<proteinExistence type="predicted"/>
<dbReference type="PANTHER" id="PTHR12774:SF2">
    <property type="entry name" value="PEROXISOMAL BIOGENESIS FACTOR 19"/>
    <property type="match status" value="1"/>
</dbReference>
<dbReference type="InterPro" id="IPR038322">
    <property type="entry name" value="Pex19_C_sf"/>
</dbReference>
<dbReference type="STRING" id="105231.A0A0U9HMN7"/>
<dbReference type="Gene3D" id="1.20.120.900">
    <property type="entry name" value="Pex19, mPTS binding domain"/>
    <property type="match status" value="1"/>
</dbReference>
<dbReference type="PANTHER" id="PTHR12774">
    <property type="entry name" value="PEROXISOMAL BIOGENESIS FACTOR 19"/>
    <property type="match status" value="1"/>
</dbReference>
<dbReference type="Pfam" id="PF04614">
    <property type="entry name" value="Pex19"/>
    <property type="match status" value="1"/>
</dbReference>
<keyword evidence="3" id="KW-1185">Reference proteome</keyword>
<evidence type="ECO:0000313" key="2">
    <source>
        <dbReference type="EMBL" id="GAQ80592.1"/>
    </source>
</evidence>
<feature type="region of interest" description="Disordered" evidence="1">
    <location>
        <begin position="57"/>
        <end position="119"/>
    </location>
</feature>
<dbReference type="GO" id="GO:0033328">
    <property type="term" value="F:peroxisome membrane targeting sequence binding"/>
    <property type="evidence" value="ECO:0000318"/>
    <property type="project" value="GO_Central"/>
</dbReference>
<protein>
    <submittedName>
        <fullName evidence="2">Peroxin 19 family protein</fullName>
    </submittedName>
</protein>
<dbReference type="AlphaFoldDB" id="A0A0U9HMN7"/>